<name>A0AAD9IVX7_9ANNE</name>
<evidence type="ECO:0000313" key="1">
    <source>
        <dbReference type="EMBL" id="KAK2141961.1"/>
    </source>
</evidence>
<dbReference type="Proteomes" id="UP001208570">
    <property type="component" value="Unassembled WGS sequence"/>
</dbReference>
<dbReference type="AlphaFoldDB" id="A0AAD9IVX7"/>
<keyword evidence="2" id="KW-1185">Reference proteome</keyword>
<comment type="caution">
    <text evidence="1">The sequence shown here is derived from an EMBL/GenBank/DDBJ whole genome shotgun (WGS) entry which is preliminary data.</text>
</comment>
<sequence>MDRENIKYERWTADQLKVRYPQFTADTDTIALYQPDGGLVDAALANSTHIQLAMAHGAHVIDCCPVVRIEANPDGTATPSIHLSAIGTLMQVTGLVKRFEEIFGKNAIKHIMTGKSMQRAFRGHLLLEKCLNGMLVSEVMDQDSEFTALVDACEETCTSWWSNQRQWNDRRKAQPVDNFIPSTTSLKEVTEARMKWDQSDLATLGGNPFSAGDPCLSNIITGLVTDDNVNVDD</sequence>
<accession>A0AAD9IVX7</accession>
<dbReference type="SUPFAM" id="SSF51905">
    <property type="entry name" value="FAD/NAD(P)-binding domain"/>
    <property type="match status" value="1"/>
</dbReference>
<dbReference type="Gene3D" id="3.50.50.60">
    <property type="entry name" value="FAD/NAD(P)-binding domain"/>
    <property type="match status" value="1"/>
</dbReference>
<organism evidence="1 2">
    <name type="scientific">Paralvinella palmiformis</name>
    <dbReference type="NCBI Taxonomy" id="53620"/>
    <lineage>
        <taxon>Eukaryota</taxon>
        <taxon>Metazoa</taxon>
        <taxon>Spiralia</taxon>
        <taxon>Lophotrochozoa</taxon>
        <taxon>Annelida</taxon>
        <taxon>Polychaeta</taxon>
        <taxon>Sedentaria</taxon>
        <taxon>Canalipalpata</taxon>
        <taxon>Terebellida</taxon>
        <taxon>Terebelliformia</taxon>
        <taxon>Alvinellidae</taxon>
        <taxon>Paralvinella</taxon>
    </lineage>
</organism>
<protein>
    <submittedName>
        <fullName evidence="1">Uncharacterized protein</fullName>
    </submittedName>
</protein>
<gene>
    <name evidence="1" type="ORF">LSH36_1011g00012</name>
</gene>
<proteinExistence type="predicted"/>
<dbReference type="InterPro" id="IPR036188">
    <property type="entry name" value="FAD/NAD-bd_sf"/>
</dbReference>
<dbReference type="EMBL" id="JAODUP010001011">
    <property type="protein sequence ID" value="KAK2141961.1"/>
    <property type="molecule type" value="Genomic_DNA"/>
</dbReference>
<evidence type="ECO:0000313" key="2">
    <source>
        <dbReference type="Proteomes" id="UP001208570"/>
    </source>
</evidence>
<dbReference type="Gene3D" id="3.30.9.10">
    <property type="entry name" value="D-Amino Acid Oxidase, subunit A, domain 2"/>
    <property type="match status" value="1"/>
</dbReference>
<reference evidence="1" key="1">
    <citation type="journal article" date="2023" name="Mol. Biol. Evol.">
        <title>Third-Generation Sequencing Reveals the Adaptive Role of the Epigenome in Three Deep-Sea Polychaetes.</title>
        <authorList>
            <person name="Perez M."/>
            <person name="Aroh O."/>
            <person name="Sun Y."/>
            <person name="Lan Y."/>
            <person name="Juniper S.K."/>
            <person name="Young C.R."/>
            <person name="Angers B."/>
            <person name="Qian P.Y."/>
        </authorList>
    </citation>
    <scope>NUCLEOTIDE SEQUENCE</scope>
    <source>
        <strain evidence="1">P08H-3</strain>
    </source>
</reference>